<feature type="compositionally biased region" description="Low complexity" evidence="3">
    <location>
        <begin position="118"/>
        <end position="146"/>
    </location>
</feature>
<dbReference type="PANTHER" id="PTHR23153:SF38">
    <property type="entry name" value="UBX DOMAIN-CONTAINING PROTEIN 6"/>
    <property type="match status" value="1"/>
</dbReference>
<dbReference type="Proteomes" id="UP001469553">
    <property type="component" value="Unassembled WGS sequence"/>
</dbReference>
<evidence type="ECO:0000256" key="1">
    <source>
        <dbReference type="ARBA" id="ARBA00022980"/>
    </source>
</evidence>
<dbReference type="Gene3D" id="1.20.58.2190">
    <property type="match status" value="1"/>
</dbReference>
<dbReference type="Pfam" id="PF09409">
    <property type="entry name" value="PUB"/>
    <property type="match status" value="1"/>
</dbReference>
<sequence length="181" mass="19372">MTLSPAVTTLCENSSEVFLDVAKLLLTYADNIIRYPNEEKYRSIRIGNPTFSTKLLPVKGAVECLFEMGFEEAETHLVFPQSASVEQLKLIRESIAAEQDLRMRGGCPVQPASQPVVATASAPESSAAASSPPAAPAAPSTQQPSSKGKHLPDPILNIDSGGPIKGFLNDVLELFLISSYL</sequence>
<feature type="domain" description="PUB" evidence="4">
    <location>
        <begin position="16"/>
        <end position="92"/>
    </location>
</feature>
<dbReference type="InterPro" id="IPR018997">
    <property type="entry name" value="PUB_domain"/>
</dbReference>
<dbReference type="PANTHER" id="PTHR23153">
    <property type="entry name" value="UBX-RELATED"/>
    <property type="match status" value="1"/>
</dbReference>
<feature type="region of interest" description="Disordered" evidence="3">
    <location>
        <begin position="112"/>
        <end position="154"/>
    </location>
</feature>
<keyword evidence="2" id="KW-0687">Ribonucleoprotein</keyword>
<proteinExistence type="predicted"/>
<dbReference type="CDD" id="cd10459">
    <property type="entry name" value="PUB_PNGase"/>
    <property type="match status" value="1"/>
</dbReference>
<protein>
    <recommendedName>
        <fullName evidence="4">PUB domain-containing protein</fullName>
    </recommendedName>
</protein>
<name>A0ABV1A2G2_9TELE</name>
<comment type="caution">
    <text evidence="5">The sequence shown here is derived from an EMBL/GenBank/DDBJ whole genome shotgun (WGS) entry which is preliminary data.</text>
</comment>
<gene>
    <name evidence="5" type="ORF">AMECASPLE_029028</name>
</gene>
<reference evidence="5 6" key="1">
    <citation type="submission" date="2021-06" db="EMBL/GenBank/DDBJ databases">
        <authorList>
            <person name="Palmer J.M."/>
        </authorList>
    </citation>
    <scope>NUCLEOTIDE SEQUENCE [LARGE SCALE GENOMIC DNA]</scope>
    <source>
        <strain evidence="5 6">AS_MEX2019</strain>
        <tissue evidence="5">Muscle</tissue>
    </source>
</reference>
<evidence type="ECO:0000259" key="4">
    <source>
        <dbReference type="Pfam" id="PF09409"/>
    </source>
</evidence>
<dbReference type="InterPro" id="IPR001859">
    <property type="entry name" value="Ribosomal_P1/P2_euk"/>
</dbReference>
<accession>A0ABV1A2G2</accession>
<keyword evidence="1" id="KW-0689">Ribosomal protein</keyword>
<organism evidence="5 6">
    <name type="scientific">Ameca splendens</name>
    <dbReference type="NCBI Taxonomy" id="208324"/>
    <lineage>
        <taxon>Eukaryota</taxon>
        <taxon>Metazoa</taxon>
        <taxon>Chordata</taxon>
        <taxon>Craniata</taxon>
        <taxon>Vertebrata</taxon>
        <taxon>Euteleostomi</taxon>
        <taxon>Actinopterygii</taxon>
        <taxon>Neopterygii</taxon>
        <taxon>Teleostei</taxon>
        <taxon>Neoteleostei</taxon>
        <taxon>Acanthomorphata</taxon>
        <taxon>Ovalentaria</taxon>
        <taxon>Atherinomorphae</taxon>
        <taxon>Cyprinodontiformes</taxon>
        <taxon>Goodeidae</taxon>
        <taxon>Ameca</taxon>
    </lineage>
</organism>
<evidence type="ECO:0000256" key="2">
    <source>
        <dbReference type="ARBA" id="ARBA00023274"/>
    </source>
</evidence>
<dbReference type="EMBL" id="JAHRIP010078505">
    <property type="protein sequence ID" value="MEQ2312257.1"/>
    <property type="molecule type" value="Genomic_DNA"/>
</dbReference>
<dbReference type="SMART" id="SM00580">
    <property type="entry name" value="PUG"/>
    <property type="match status" value="1"/>
</dbReference>
<dbReference type="PRINTS" id="PR00456">
    <property type="entry name" value="RIBOSOMALP2"/>
</dbReference>
<evidence type="ECO:0000313" key="6">
    <source>
        <dbReference type="Proteomes" id="UP001469553"/>
    </source>
</evidence>
<evidence type="ECO:0000313" key="5">
    <source>
        <dbReference type="EMBL" id="MEQ2312257.1"/>
    </source>
</evidence>
<keyword evidence="6" id="KW-1185">Reference proteome</keyword>
<dbReference type="InterPro" id="IPR036339">
    <property type="entry name" value="PUB-like_dom_sf"/>
</dbReference>
<evidence type="ECO:0000256" key="3">
    <source>
        <dbReference type="SAM" id="MobiDB-lite"/>
    </source>
</evidence>
<dbReference type="SUPFAM" id="SSF143503">
    <property type="entry name" value="PUG domain-like"/>
    <property type="match status" value="1"/>
</dbReference>